<organism evidence="1">
    <name type="scientific">sediment metagenome</name>
    <dbReference type="NCBI Taxonomy" id="749907"/>
    <lineage>
        <taxon>unclassified sequences</taxon>
        <taxon>metagenomes</taxon>
        <taxon>ecological metagenomes</taxon>
    </lineage>
</organism>
<comment type="caution">
    <text evidence="1">The sequence shown here is derived from an EMBL/GenBank/DDBJ whole genome shotgun (WGS) entry which is preliminary data.</text>
</comment>
<accession>D9PNK1</accession>
<dbReference type="AlphaFoldDB" id="D9PNK1"/>
<name>D9PNK1_9ZZZZ</name>
<gene>
    <name evidence="1" type="ORF">LDC_3134</name>
</gene>
<protein>
    <submittedName>
        <fullName evidence="1">Uncharacterized protein</fullName>
    </submittedName>
</protein>
<evidence type="ECO:0000313" key="1">
    <source>
        <dbReference type="EMBL" id="EFK94867.1"/>
    </source>
</evidence>
<reference evidence="1" key="2">
    <citation type="journal article" date="2011" name="Microb. Ecol.">
        <title>Taxonomic and Functional Metagenomic Profiling of the Microbial Community in the Anoxic Sediment of a Sub-saline Shallow Lake (Laguna de Carrizo, Central Spain).</title>
        <authorList>
            <person name="Ferrer M."/>
            <person name="Guazzaroni M.E."/>
            <person name="Richter M."/>
            <person name="Garcia-Salamanca A."/>
            <person name="Yarza P."/>
            <person name="Suarez-Suarez A."/>
            <person name="Solano J."/>
            <person name="Alcaide M."/>
            <person name="van Dillewijn P."/>
            <person name="Molina-Henares M.A."/>
            <person name="Lopez-Cortes N."/>
            <person name="Al-Ramahi Y."/>
            <person name="Guerrero C."/>
            <person name="Acosta A."/>
            <person name="de Eugenio L.I."/>
            <person name="Martinez V."/>
            <person name="Marques S."/>
            <person name="Rojo F."/>
            <person name="Santero E."/>
            <person name="Genilloud O."/>
            <person name="Perez-Perez J."/>
            <person name="Rossello-Mora R."/>
            <person name="Ramos J.L."/>
        </authorList>
    </citation>
    <scope>NUCLEOTIDE SEQUENCE</scope>
</reference>
<dbReference type="EMBL" id="ADZX01000971">
    <property type="protein sequence ID" value="EFK94867.1"/>
    <property type="molecule type" value="Genomic_DNA"/>
</dbReference>
<proteinExistence type="predicted"/>
<sequence>MLFIYACTPTIYDIPVEQWNKLNEAQRQATIEGYNERMRLREIEHQREAQRKAQEEEIRAREARRQEQLRQEHVAAIYMGEAGQIGDLLRVTLQGGQMLIGNRHRQYQPISFKIANGEIKKIEIVNAEGGSYANREEMQVLYQDGTLIFDDDPYTKKSFRIVYDHGWKMGKTYGSVSTESKLRLRNVQISIEIIPHLRKTRP</sequence>
<reference evidence="1" key="1">
    <citation type="submission" date="2010-07" db="EMBL/GenBank/DDBJ databases">
        <authorList>
            <consortium name="CONSOLIDER consortium CSD2007-00005"/>
            <person name="Guazzaroni M.-E."/>
            <person name="Richter M."/>
            <person name="Garcia-Salamanca A."/>
            <person name="Yarza P."/>
            <person name="Ferrer M."/>
        </authorList>
    </citation>
    <scope>NUCLEOTIDE SEQUENCE</scope>
</reference>